<evidence type="ECO:0000256" key="1">
    <source>
        <dbReference type="SAM" id="MobiDB-lite"/>
    </source>
</evidence>
<comment type="caution">
    <text evidence="2">The sequence shown here is derived from an EMBL/GenBank/DDBJ whole genome shotgun (WGS) entry which is preliminary data.</text>
</comment>
<protein>
    <recommendedName>
        <fullName evidence="4">PH domain-containing protein</fullName>
    </recommendedName>
</protein>
<dbReference type="Proteomes" id="UP000625316">
    <property type="component" value="Unassembled WGS sequence"/>
</dbReference>
<dbReference type="AlphaFoldDB" id="A0A928Z433"/>
<dbReference type="EMBL" id="JADEXQ010000090">
    <property type="protein sequence ID" value="MBE9032146.1"/>
    <property type="molecule type" value="Genomic_DNA"/>
</dbReference>
<evidence type="ECO:0008006" key="4">
    <source>
        <dbReference type="Google" id="ProtNLM"/>
    </source>
</evidence>
<feature type="compositionally biased region" description="Low complexity" evidence="1">
    <location>
        <begin position="75"/>
        <end position="93"/>
    </location>
</feature>
<reference evidence="2" key="1">
    <citation type="submission" date="2020-10" db="EMBL/GenBank/DDBJ databases">
        <authorList>
            <person name="Castelo-Branco R."/>
            <person name="Eusebio N."/>
            <person name="Adriana R."/>
            <person name="Vieira A."/>
            <person name="Brugerolle De Fraissinette N."/>
            <person name="Rezende De Castro R."/>
            <person name="Schneider M.P."/>
            <person name="Vasconcelos V."/>
            <person name="Leao P.N."/>
        </authorList>
    </citation>
    <scope>NUCLEOTIDE SEQUENCE</scope>
    <source>
        <strain evidence="2">LEGE 11480</strain>
    </source>
</reference>
<evidence type="ECO:0000313" key="2">
    <source>
        <dbReference type="EMBL" id="MBE9032146.1"/>
    </source>
</evidence>
<gene>
    <name evidence="2" type="ORF">IQ266_20615</name>
</gene>
<feature type="region of interest" description="Disordered" evidence="1">
    <location>
        <begin position="74"/>
        <end position="93"/>
    </location>
</feature>
<evidence type="ECO:0000313" key="3">
    <source>
        <dbReference type="Proteomes" id="UP000625316"/>
    </source>
</evidence>
<accession>A0A928Z433</accession>
<organism evidence="2 3">
    <name type="scientific">Romeriopsis navalis LEGE 11480</name>
    <dbReference type="NCBI Taxonomy" id="2777977"/>
    <lineage>
        <taxon>Bacteria</taxon>
        <taxon>Bacillati</taxon>
        <taxon>Cyanobacteriota</taxon>
        <taxon>Cyanophyceae</taxon>
        <taxon>Leptolyngbyales</taxon>
        <taxon>Leptolyngbyaceae</taxon>
        <taxon>Romeriopsis</taxon>
        <taxon>Romeriopsis navalis</taxon>
    </lineage>
</organism>
<proteinExistence type="predicted"/>
<keyword evidence="3" id="KW-1185">Reference proteome</keyword>
<sequence length="93" mass="10722">MFKVRAKKFQQEYELWTEALERAKALIPKCGWFEEIQILEKGDLVWAYSRGYKYPRFIGPGTYDRLARRFALENTETPPSSAATTAEGPTTEA</sequence>
<name>A0A928Z433_9CYAN</name>
<dbReference type="RefSeq" id="WP_264326967.1">
    <property type="nucleotide sequence ID" value="NZ_JADEXQ010000090.1"/>
</dbReference>